<organism evidence="1">
    <name type="scientific">Myoviridae sp. cteBs22</name>
    <dbReference type="NCBI Taxonomy" id="2826675"/>
    <lineage>
        <taxon>Viruses</taxon>
        <taxon>Duplodnaviria</taxon>
        <taxon>Heunggongvirae</taxon>
        <taxon>Uroviricota</taxon>
        <taxon>Caudoviricetes</taxon>
    </lineage>
</organism>
<name>A0A8S5R1L3_9CAUD</name>
<accession>A0A8S5R1L3</accession>
<evidence type="ECO:0000313" key="1">
    <source>
        <dbReference type="EMBL" id="DAE24820.1"/>
    </source>
</evidence>
<dbReference type="EMBL" id="BK015784">
    <property type="protein sequence ID" value="DAE24820.1"/>
    <property type="molecule type" value="Genomic_DNA"/>
</dbReference>
<sequence length="82" mass="9252">MIVWTTVIFSPRGKRLRIGYTFPASKSKLGRGNPIHTRRCGRLSFERAAFLLVKCQGWHLKCDPLKSPIWEGLRAPSGGRSV</sequence>
<proteinExistence type="predicted"/>
<reference evidence="1" key="1">
    <citation type="journal article" date="2021" name="Proc. Natl. Acad. Sci. U.S.A.">
        <title>A Catalog of Tens of Thousands of Viruses from Human Metagenomes Reveals Hidden Associations with Chronic Diseases.</title>
        <authorList>
            <person name="Tisza M.J."/>
            <person name="Buck C.B."/>
        </authorList>
    </citation>
    <scope>NUCLEOTIDE SEQUENCE</scope>
    <source>
        <strain evidence="1">CteBs22</strain>
    </source>
</reference>
<protein>
    <submittedName>
        <fullName evidence="1">Uncharacterized protein</fullName>
    </submittedName>
</protein>